<sequence length="230" mass="27244">MAEYIQLEEEKARRLGQEYNWETATYGKIWYDEDVHYLRSFEKEFPAIVYNDTLTSEPEVSFDFENEYPTIVYNNTLRSEPEVSIDFEDEFPAIVYNDASISEPKISAELTVVIEESLVKTKQKRVILELKRRHLKNIIFCYYMSYPAMNIRRISASSLQERVMINSRYGISLFTYTPYAQLFISQRYAFNVIDGLKMKYRLSLNNDMPLRDKIIIALINKPAFYRIIHG</sequence>
<gene>
    <name evidence="1" type="ORF">Tci_043031</name>
</gene>
<proteinExistence type="predicted"/>
<evidence type="ECO:0000313" key="1">
    <source>
        <dbReference type="EMBL" id="GEU71053.1"/>
    </source>
</evidence>
<accession>A0A6L2MAL7</accession>
<organism evidence="1">
    <name type="scientific">Tanacetum cinerariifolium</name>
    <name type="common">Dalmatian daisy</name>
    <name type="synonym">Chrysanthemum cinerariifolium</name>
    <dbReference type="NCBI Taxonomy" id="118510"/>
    <lineage>
        <taxon>Eukaryota</taxon>
        <taxon>Viridiplantae</taxon>
        <taxon>Streptophyta</taxon>
        <taxon>Embryophyta</taxon>
        <taxon>Tracheophyta</taxon>
        <taxon>Spermatophyta</taxon>
        <taxon>Magnoliopsida</taxon>
        <taxon>eudicotyledons</taxon>
        <taxon>Gunneridae</taxon>
        <taxon>Pentapetalae</taxon>
        <taxon>asterids</taxon>
        <taxon>campanulids</taxon>
        <taxon>Asterales</taxon>
        <taxon>Asteraceae</taxon>
        <taxon>Asteroideae</taxon>
        <taxon>Anthemideae</taxon>
        <taxon>Anthemidinae</taxon>
        <taxon>Tanacetum</taxon>
    </lineage>
</organism>
<name>A0A6L2MAL7_TANCI</name>
<reference evidence="1" key="1">
    <citation type="journal article" date="2019" name="Sci. Rep.">
        <title>Draft genome of Tanacetum cinerariifolium, the natural source of mosquito coil.</title>
        <authorList>
            <person name="Yamashiro T."/>
            <person name="Shiraishi A."/>
            <person name="Satake H."/>
            <person name="Nakayama K."/>
        </authorList>
    </citation>
    <scope>NUCLEOTIDE SEQUENCE</scope>
</reference>
<dbReference type="AlphaFoldDB" id="A0A6L2MAL7"/>
<comment type="caution">
    <text evidence="1">The sequence shown here is derived from an EMBL/GenBank/DDBJ whole genome shotgun (WGS) entry which is preliminary data.</text>
</comment>
<protein>
    <submittedName>
        <fullName evidence="1">Uncharacterized protein</fullName>
    </submittedName>
</protein>
<dbReference type="EMBL" id="BKCJ010006232">
    <property type="protein sequence ID" value="GEU71053.1"/>
    <property type="molecule type" value="Genomic_DNA"/>
</dbReference>